<gene>
    <name evidence="2" type="ORF">PXEA_LOCUS14424</name>
</gene>
<name>A0A3S5BE60_9PLAT</name>
<proteinExistence type="predicted"/>
<evidence type="ECO:0000256" key="1">
    <source>
        <dbReference type="SAM" id="MobiDB-lite"/>
    </source>
</evidence>
<evidence type="ECO:0000313" key="3">
    <source>
        <dbReference type="Proteomes" id="UP000784294"/>
    </source>
</evidence>
<sequence>MLISVQDPGSSRTRIVDELEARSKLRPCCVELLKGTRLPAFSSAIRSEFFGKMASSSRPDGEVGLAPNARLTEDELPAKDGHDAPSRNVADGQGPPPLQLCLISNNSHSPWASWQKRHKGSDAAAAAVATNSRPMIQLRVRLSEALEQAGELYSDVVQCMELHTADSFSRTSYGQAQLMPRLSQLTPGELTKLLPPGQFLAGRGAKKRKSRRGPHRPSKPLTTRPSLSECDKNGMYVHLINLVFVKLIIHFGSHFLFTHS</sequence>
<keyword evidence="3" id="KW-1185">Reference proteome</keyword>
<feature type="region of interest" description="Disordered" evidence="1">
    <location>
        <begin position="197"/>
        <end position="227"/>
    </location>
</feature>
<organism evidence="2 3">
    <name type="scientific">Protopolystoma xenopodis</name>
    <dbReference type="NCBI Taxonomy" id="117903"/>
    <lineage>
        <taxon>Eukaryota</taxon>
        <taxon>Metazoa</taxon>
        <taxon>Spiralia</taxon>
        <taxon>Lophotrochozoa</taxon>
        <taxon>Platyhelminthes</taxon>
        <taxon>Monogenea</taxon>
        <taxon>Polyopisthocotylea</taxon>
        <taxon>Polystomatidea</taxon>
        <taxon>Polystomatidae</taxon>
        <taxon>Protopolystoma</taxon>
    </lineage>
</organism>
<accession>A0A3S5BE60</accession>
<dbReference type="Proteomes" id="UP000784294">
    <property type="component" value="Unassembled WGS sequence"/>
</dbReference>
<evidence type="ECO:0000313" key="2">
    <source>
        <dbReference type="EMBL" id="VEL20984.1"/>
    </source>
</evidence>
<comment type="caution">
    <text evidence="2">The sequence shown here is derived from an EMBL/GenBank/DDBJ whole genome shotgun (WGS) entry which is preliminary data.</text>
</comment>
<feature type="compositionally biased region" description="Basic residues" evidence="1">
    <location>
        <begin position="204"/>
        <end position="218"/>
    </location>
</feature>
<dbReference type="EMBL" id="CAAALY010048950">
    <property type="protein sequence ID" value="VEL20984.1"/>
    <property type="molecule type" value="Genomic_DNA"/>
</dbReference>
<feature type="region of interest" description="Disordered" evidence="1">
    <location>
        <begin position="75"/>
        <end position="99"/>
    </location>
</feature>
<feature type="compositionally biased region" description="Basic and acidic residues" evidence="1">
    <location>
        <begin position="75"/>
        <end position="85"/>
    </location>
</feature>
<reference evidence="2" key="1">
    <citation type="submission" date="2018-11" db="EMBL/GenBank/DDBJ databases">
        <authorList>
            <consortium name="Pathogen Informatics"/>
        </authorList>
    </citation>
    <scope>NUCLEOTIDE SEQUENCE</scope>
</reference>
<dbReference type="AlphaFoldDB" id="A0A3S5BE60"/>
<protein>
    <submittedName>
        <fullName evidence="2">Uncharacterized protein</fullName>
    </submittedName>
</protein>